<dbReference type="Proteomes" id="UP001318682">
    <property type="component" value="Chromosome"/>
</dbReference>
<dbReference type="InterPro" id="IPR050983">
    <property type="entry name" value="GST_Omega/HSP26"/>
</dbReference>
<organism evidence="2 3">
    <name type="scientific">Roseobacter fucihabitans</name>
    <dbReference type="NCBI Taxonomy" id="1537242"/>
    <lineage>
        <taxon>Bacteria</taxon>
        <taxon>Pseudomonadati</taxon>
        <taxon>Pseudomonadota</taxon>
        <taxon>Alphaproteobacteria</taxon>
        <taxon>Rhodobacterales</taxon>
        <taxon>Roseobacteraceae</taxon>
        <taxon>Roseobacter</taxon>
    </lineage>
</organism>
<feature type="domain" description="GST N-terminal" evidence="1">
    <location>
        <begin position="1"/>
        <end position="79"/>
    </location>
</feature>
<dbReference type="InterPro" id="IPR004045">
    <property type="entry name" value="Glutathione_S-Trfase_N"/>
</dbReference>
<dbReference type="Pfam" id="PF13417">
    <property type="entry name" value="GST_N_3"/>
    <property type="match status" value="1"/>
</dbReference>
<dbReference type="PANTHER" id="PTHR43968">
    <property type="match status" value="1"/>
</dbReference>
<reference evidence="2 3" key="1">
    <citation type="submission" date="2015-07" db="EMBL/GenBank/DDBJ databases">
        <authorList>
            <person name="Voget S."/>
            <person name="Dogs M."/>
            <person name="Brinkhoff T.H."/>
            <person name="Daniel R."/>
        </authorList>
    </citation>
    <scope>NUCLEOTIDE SEQUENCE [LARGE SCALE GENOMIC DNA]</scope>
    <source>
        <strain evidence="2 3">B14</strain>
    </source>
</reference>
<keyword evidence="3" id="KW-1185">Reference proteome</keyword>
<dbReference type="CDD" id="cd03196">
    <property type="entry name" value="GST_C_5"/>
    <property type="match status" value="1"/>
</dbReference>
<sequence>MTPILYSFRRCPYAMRARLALAASDTEVELREILLRDKPAAFLEVSQSATVPCLVTQDGVIDESLDIMIWALRRHDPDGWLTMPEAGFDLIREADGPFKQALDRSKYATRFPQDDPLAARGRASDFMKTLDAQIGEWLFEGPSLADYAILPFVRQFAFIDKAWFDAQDWPALQRWLDRFLDSERFAAIMVKYPTWEAGASGVRFP</sequence>
<dbReference type="Pfam" id="PF13410">
    <property type="entry name" value="GST_C_2"/>
    <property type="match status" value="1"/>
</dbReference>
<dbReference type="Gene3D" id="3.40.30.10">
    <property type="entry name" value="Glutaredoxin"/>
    <property type="match status" value="1"/>
</dbReference>
<name>A0ABZ2BSR8_9RHOB</name>
<dbReference type="InterPro" id="IPR036282">
    <property type="entry name" value="Glutathione-S-Trfase_C_sf"/>
</dbReference>
<proteinExistence type="predicted"/>
<gene>
    <name evidence="2" type="ORF">ROLI_009620</name>
</gene>
<dbReference type="SUPFAM" id="SSF47616">
    <property type="entry name" value="GST C-terminal domain-like"/>
    <property type="match status" value="1"/>
</dbReference>
<reference evidence="3" key="2">
    <citation type="submission" date="2024-01" db="EMBL/GenBank/DDBJ databases">
        <title>Roseobacter fucihabitans sp. nov., isolated from the brown alga Fucus spiralis.</title>
        <authorList>
            <person name="Hahnke S."/>
            <person name="Berger M."/>
            <person name="Schlingloff A."/>
            <person name="Athale I."/>
            <person name="Neumann-Schaal M."/>
            <person name="Adenaya A."/>
            <person name="Poehlein A."/>
            <person name="Daniel R."/>
            <person name="Pertersen J."/>
            <person name="Brinkhoff T."/>
        </authorList>
    </citation>
    <scope>NUCLEOTIDE SEQUENCE [LARGE SCALE GENOMIC DNA]</scope>
    <source>
        <strain evidence="3">B14</strain>
    </source>
</reference>
<protein>
    <recommendedName>
        <fullName evidence="1">GST N-terminal domain-containing protein</fullName>
    </recommendedName>
</protein>
<dbReference type="InterPro" id="IPR036249">
    <property type="entry name" value="Thioredoxin-like_sf"/>
</dbReference>
<accession>A0ABZ2BSR8</accession>
<dbReference type="PROSITE" id="PS50404">
    <property type="entry name" value="GST_NTER"/>
    <property type="match status" value="1"/>
</dbReference>
<dbReference type="RefSeq" id="WP_187430909.1">
    <property type="nucleotide sequence ID" value="NZ_CP143423.1"/>
</dbReference>
<evidence type="ECO:0000313" key="2">
    <source>
        <dbReference type="EMBL" id="WVX47889.1"/>
    </source>
</evidence>
<evidence type="ECO:0000313" key="3">
    <source>
        <dbReference type="Proteomes" id="UP001318682"/>
    </source>
</evidence>
<dbReference type="Gene3D" id="1.20.1050.10">
    <property type="match status" value="1"/>
</dbReference>
<dbReference type="SUPFAM" id="SSF52833">
    <property type="entry name" value="Thioredoxin-like"/>
    <property type="match status" value="1"/>
</dbReference>
<dbReference type="EMBL" id="CP143423">
    <property type="protein sequence ID" value="WVX47889.1"/>
    <property type="molecule type" value="Genomic_DNA"/>
</dbReference>
<evidence type="ECO:0000259" key="1">
    <source>
        <dbReference type="PROSITE" id="PS50404"/>
    </source>
</evidence>
<dbReference type="PANTHER" id="PTHR43968:SF6">
    <property type="entry name" value="GLUTATHIONE S-TRANSFERASE OMEGA"/>
    <property type="match status" value="1"/>
</dbReference>